<feature type="domain" description="GAIN-B" evidence="9">
    <location>
        <begin position="797"/>
        <end position="974"/>
    </location>
</feature>
<evidence type="ECO:0000256" key="4">
    <source>
        <dbReference type="ARBA" id="ARBA00023136"/>
    </source>
</evidence>
<dbReference type="PROSITE" id="PS50041">
    <property type="entry name" value="C_TYPE_LECTIN_2"/>
    <property type="match status" value="1"/>
</dbReference>
<dbReference type="PRINTS" id="PR00249">
    <property type="entry name" value="GPCRSECRETIN"/>
</dbReference>
<feature type="transmembrane region" description="Helical" evidence="7">
    <location>
        <begin position="1202"/>
        <end position="1225"/>
    </location>
</feature>
<feature type="compositionally biased region" description="Basic and acidic residues" evidence="6">
    <location>
        <begin position="1377"/>
        <end position="1387"/>
    </location>
</feature>
<feature type="transmembrane region" description="Helical" evidence="7">
    <location>
        <begin position="999"/>
        <end position="1021"/>
    </location>
</feature>
<evidence type="ECO:0000313" key="11">
    <source>
        <dbReference type="EMBL" id="CAD7586020.1"/>
    </source>
</evidence>
<comment type="subcellular location">
    <subcellularLocation>
        <location evidence="1">Membrane</location>
        <topology evidence="1">Multi-pass membrane protein</topology>
    </subcellularLocation>
</comment>
<feature type="region of interest" description="Disordered" evidence="6">
    <location>
        <begin position="1345"/>
        <end position="1387"/>
    </location>
</feature>
<protein>
    <submittedName>
        <fullName evidence="11">Uncharacterized protein</fullName>
    </submittedName>
</protein>
<name>A0A7R9PH41_TIMGE</name>
<feature type="domain" description="G-protein coupled receptors family 2 profile 2" evidence="10">
    <location>
        <begin position="997"/>
        <end position="1297"/>
    </location>
</feature>
<feature type="transmembrane region" description="Helical" evidence="7">
    <location>
        <begin position="1033"/>
        <end position="1050"/>
    </location>
</feature>
<dbReference type="Pfam" id="PF00002">
    <property type="entry name" value="7tm_2"/>
    <property type="match status" value="1"/>
</dbReference>
<dbReference type="SUPFAM" id="SSF56436">
    <property type="entry name" value="C-type lectin-like"/>
    <property type="match status" value="1"/>
</dbReference>
<evidence type="ECO:0000259" key="10">
    <source>
        <dbReference type="PROSITE" id="PS50261"/>
    </source>
</evidence>
<dbReference type="InterPro" id="IPR057244">
    <property type="entry name" value="GAIN_B"/>
</dbReference>
<keyword evidence="4 7" id="KW-0472">Membrane</keyword>
<sequence>MDSSSEEEEVFLLVAAAEDDRRRQRIHKKIQENMLCIIKTLTLLVFQIVKNFVRAWRGHSQLTGSYVFPNLLRCYPTSNLTGLAFCIGICLAYTWLLIIMMCSTPASLKAAENNEDSSEEKHKVAEILPTLFKLVHCPEERSVVVNSEVRNSSVTWPQVISSSAKSSKRVASDPLCISPEGDLITRFCVKKSTLNNPIWDPPKPPECFRSQPSYDNVDKCPLPYKDLSIHGRHFCVLITEPREWAPACESGVTDEDILDLSMSEFTSLVDYFRRIGVTSVWLPVKRFGNYGPLLRRLPGEEYGDKFKMPYHLLLSWSPNQQPLRGECLKLNIPFDINSAVTLGTDDCNHKYPVACVYKPSSDMLVRLACPEHYFTSRYSNEQDRCLSVSKNNIPVSWKEANLKCFEKGGHLMKISSVQDNYLAEEIINDFDCKDGWIGARRKSSDKGYEWHLGINNSVEVGFVNWDPKLSFGEIVDGRGALNEHGFWALYNRTYKLKCSICETKIEIPRTELSLRHDPEANRSTEGCTSSVTIDGSKFLHWEFTKFGITSVPNELCLDQYGIPVHRRCSGSFLTGGMWEEPIGSCNDTMISFSTHALHSLAMGNETLGDVSTSNIAQGISKLSVNYSNLIPADVYYLALVMKNLARLSNESQTSTDDMFELEALTNIIDYVNEADRETVTLSQMYLNSTNILLDALNELLNLICMNANITKNNGVILSVTSQVIVQISDPSLANITGLALARKKHSNYVSTEKYKSFKDYDIVPLKSDQTLEPIMQSDEIEVATWIPNELLTEITNENFNFSSFYDPEINETVTIEPSYLLKGRKPYIVIVVLYKDVLFYEASRVRSQRRTTATNQSREANSDDDQDEVNIVGSRVISVSIPGIGSDLPVPIPIVFKPLLSSLNKPSNQRTCAFWDFSFNSSTPSQSLGGWSGDGCVYAGHSLQGNEKGKNGLEVCVCTHLTHFAELILGPSAYRTLDKSKISDPNIQYLLRNEKALDIISIVGCTLSLFGVIGIVTTAAVFRSWRDKSGTKILLQLSLAIALQMLGYLLSNFNTRNKHTAIPIPEEEVSNYENNEIVSCPEGSKIAGDLMNYSYDDITICDPYLIDGEENIFCIILAAFNHYAILCGFSWMLVTAFLQFQRYVKVLGCTRPPRFLLKSTLFGWGIPLIPVCVMLMITPYSYVPSYHTTMCHLTGKSLYLGVILPASMFIFVNLFVFVKVIDSVLRGPDGKVRSNPDRNLVYSQLRLGVVLFFLLGLSWVFGIILSLNPNTIIFSYLFCLTATTQGFVMFLFFVVCDPSTRHLWIKLVSTWGKIACGLTFNTGEKLSNSNVSDSFRNIDTCPKKEATKKQELSYEKPVADQTPVNDKKNSVQQNSLTDKKGWNDAKY</sequence>
<keyword evidence="3 7" id="KW-1133">Transmembrane helix</keyword>
<dbReference type="InterPro" id="IPR000832">
    <property type="entry name" value="GPCR_2_secretin-like"/>
</dbReference>
<dbReference type="InterPro" id="IPR053066">
    <property type="entry name" value="ADGR_G7"/>
</dbReference>
<evidence type="ECO:0000256" key="6">
    <source>
        <dbReference type="SAM" id="MobiDB-lite"/>
    </source>
</evidence>
<accession>A0A7R9PH41</accession>
<evidence type="ECO:0000256" key="3">
    <source>
        <dbReference type="ARBA" id="ARBA00022989"/>
    </source>
</evidence>
<dbReference type="InterPro" id="IPR016186">
    <property type="entry name" value="C-type_lectin-like/link_sf"/>
</dbReference>
<dbReference type="GO" id="GO:0016020">
    <property type="term" value="C:membrane"/>
    <property type="evidence" value="ECO:0007669"/>
    <property type="project" value="UniProtKB-SubCell"/>
</dbReference>
<feature type="transmembrane region" description="Helical" evidence="7">
    <location>
        <begin position="1161"/>
        <end position="1182"/>
    </location>
</feature>
<dbReference type="CDD" id="cd15040">
    <property type="entry name" value="7tmB2_Adhesion"/>
    <property type="match status" value="1"/>
</dbReference>
<evidence type="ECO:0000259" key="9">
    <source>
        <dbReference type="PROSITE" id="PS50221"/>
    </source>
</evidence>
<dbReference type="Pfam" id="PF00059">
    <property type="entry name" value="Lectin_C"/>
    <property type="match status" value="1"/>
</dbReference>
<dbReference type="PANTHER" id="PTHR47767">
    <property type="entry name" value="ADHESION G PROTEIN-COUPLED RECEPTOR G7"/>
    <property type="match status" value="1"/>
</dbReference>
<evidence type="ECO:0000256" key="5">
    <source>
        <dbReference type="ARBA" id="ARBA00023157"/>
    </source>
</evidence>
<feature type="transmembrane region" description="Helical" evidence="7">
    <location>
        <begin position="80"/>
        <end position="101"/>
    </location>
</feature>
<proteinExistence type="predicted"/>
<gene>
    <name evidence="11" type="ORF">TGEB3V08_LOCUS461</name>
</gene>
<dbReference type="Gene3D" id="3.10.100.10">
    <property type="entry name" value="Mannose-Binding Protein A, subunit A"/>
    <property type="match status" value="1"/>
</dbReference>
<evidence type="ECO:0000259" key="8">
    <source>
        <dbReference type="PROSITE" id="PS50041"/>
    </source>
</evidence>
<dbReference type="Pfam" id="PF01825">
    <property type="entry name" value="GPS"/>
    <property type="match status" value="1"/>
</dbReference>
<feature type="compositionally biased region" description="Basic and acidic residues" evidence="6">
    <location>
        <begin position="1345"/>
        <end position="1358"/>
    </location>
</feature>
<feature type="transmembrane region" description="Helical" evidence="7">
    <location>
        <begin position="1245"/>
        <end position="1267"/>
    </location>
</feature>
<feature type="transmembrane region" description="Helical" evidence="7">
    <location>
        <begin position="1273"/>
        <end position="1296"/>
    </location>
</feature>
<evidence type="ECO:0000256" key="1">
    <source>
        <dbReference type="ARBA" id="ARBA00004141"/>
    </source>
</evidence>
<reference evidence="11" key="1">
    <citation type="submission" date="2020-11" db="EMBL/GenBank/DDBJ databases">
        <authorList>
            <person name="Tran Van P."/>
        </authorList>
    </citation>
    <scope>NUCLEOTIDE SEQUENCE</scope>
</reference>
<feature type="domain" description="C-type lectin" evidence="8">
    <location>
        <begin position="381"/>
        <end position="487"/>
    </location>
</feature>
<evidence type="ECO:0000256" key="7">
    <source>
        <dbReference type="SAM" id="Phobius"/>
    </source>
</evidence>
<dbReference type="InterPro" id="IPR017981">
    <property type="entry name" value="GPCR_2-like_7TM"/>
</dbReference>
<dbReference type="InterPro" id="IPR000203">
    <property type="entry name" value="GPS"/>
</dbReference>
<dbReference type="PANTHER" id="PTHR47767:SF1">
    <property type="entry name" value="ADHESION G PROTEIN-COUPLED RECEPTOR G7"/>
    <property type="match status" value="1"/>
</dbReference>
<dbReference type="InterPro" id="IPR001304">
    <property type="entry name" value="C-type_lectin-like"/>
</dbReference>
<keyword evidence="5" id="KW-1015">Disulfide bond</keyword>
<dbReference type="GO" id="GO:0007166">
    <property type="term" value="P:cell surface receptor signaling pathway"/>
    <property type="evidence" value="ECO:0007669"/>
    <property type="project" value="InterPro"/>
</dbReference>
<dbReference type="Gene3D" id="2.60.220.50">
    <property type="match status" value="1"/>
</dbReference>
<dbReference type="SMART" id="SM00034">
    <property type="entry name" value="CLECT"/>
    <property type="match status" value="1"/>
</dbReference>
<organism evidence="11">
    <name type="scientific">Timema genevievae</name>
    <name type="common">Walking stick</name>
    <dbReference type="NCBI Taxonomy" id="629358"/>
    <lineage>
        <taxon>Eukaryota</taxon>
        <taxon>Metazoa</taxon>
        <taxon>Ecdysozoa</taxon>
        <taxon>Arthropoda</taxon>
        <taxon>Hexapoda</taxon>
        <taxon>Insecta</taxon>
        <taxon>Pterygota</taxon>
        <taxon>Neoptera</taxon>
        <taxon>Polyneoptera</taxon>
        <taxon>Phasmatodea</taxon>
        <taxon>Timematodea</taxon>
        <taxon>Timematoidea</taxon>
        <taxon>Timematidae</taxon>
        <taxon>Timema</taxon>
    </lineage>
</organism>
<evidence type="ECO:0000256" key="2">
    <source>
        <dbReference type="ARBA" id="ARBA00022692"/>
    </source>
</evidence>
<dbReference type="InterPro" id="IPR046338">
    <property type="entry name" value="GAIN_dom_sf"/>
</dbReference>
<dbReference type="Gene3D" id="1.20.1070.10">
    <property type="entry name" value="Rhodopsin 7-helix transmembrane proteins"/>
    <property type="match status" value="1"/>
</dbReference>
<dbReference type="InterPro" id="IPR016187">
    <property type="entry name" value="CTDL_fold"/>
</dbReference>
<dbReference type="EMBL" id="OE839181">
    <property type="protein sequence ID" value="CAD7586020.1"/>
    <property type="molecule type" value="Genomic_DNA"/>
</dbReference>
<dbReference type="PROSITE" id="PS50221">
    <property type="entry name" value="GAIN_B"/>
    <property type="match status" value="1"/>
</dbReference>
<dbReference type="GO" id="GO:0004930">
    <property type="term" value="F:G protein-coupled receptor activity"/>
    <property type="evidence" value="ECO:0007669"/>
    <property type="project" value="InterPro"/>
</dbReference>
<keyword evidence="2 7" id="KW-0812">Transmembrane</keyword>
<dbReference type="PROSITE" id="PS50261">
    <property type="entry name" value="G_PROTEIN_RECEP_F2_4"/>
    <property type="match status" value="1"/>
</dbReference>
<dbReference type="CDD" id="cd00037">
    <property type="entry name" value="CLECT"/>
    <property type="match status" value="1"/>
</dbReference>
<feature type="transmembrane region" description="Helical" evidence="7">
    <location>
        <begin position="1112"/>
        <end position="1140"/>
    </location>
</feature>